<organism evidence="1 2">
    <name type="scientific">Acer negundo</name>
    <name type="common">Box elder</name>
    <dbReference type="NCBI Taxonomy" id="4023"/>
    <lineage>
        <taxon>Eukaryota</taxon>
        <taxon>Viridiplantae</taxon>
        <taxon>Streptophyta</taxon>
        <taxon>Embryophyta</taxon>
        <taxon>Tracheophyta</taxon>
        <taxon>Spermatophyta</taxon>
        <taxon>Magnoliopsida</taxon>
        <taxon>eudicotyledons</taxon>
        <taxon>Gunneridae</taxon>
        <taxon>Pentapetalae</taxon>
        <taxon>rosids</taxon>
        <taxon>malvids</taxon>
        <taxon>Sapindales</taxon>
        <taxon>Sapindaceae</taxon>
        <taxon>Hippocastanoideae</taxon>
        <taxon>Acereae</taxon>
        <taxon>Acer</taxon>
    </lineage>
</organism>
<dbReference type="EMBL" id="JAJSOW010000100">
    <property type="protein sequence ID" value="KAI9185414.1"/>
    <property type="molecule type" value="Genomic_DNA"/>
</dbReference>
<name>A0AAD5J3F3_ACENE</name>
<keyword evidence="2" id="KW-1185">Reference proteome</keyword>
<evidence type="ECO:0000313" key="2">
    <source>
        <dbReference type="Proteomes" id="UP001064489"/>
    </source>
</evidence>
<proteinExistence type="predicted"/>
<dbReference type="AlphaFoldDB" id="A0AAD5J3F3"/>
<gene>
    <name evidence="1" type="ORF">LWI28_007038</name>
</gene>
<dbReference type="Proteomes" id="UP001064489">
    <property type="component" value="Chromosome 3"/>
</dbReference>
<protein>
    <submittedName>
        <fullName evidence="1">Uncharacterized protein</fullName>
    </submittedName>
</protein>
<reference evidence="1" key="1">
    <citation type="journal article" date="2022" name="Plant J.">
        <title>Strategies of tolerance reflected in two North American maple genomes.</title>
        <authorList>
            <person name="McEvoy S.L."/>
            <person name="Sezen U.U."/>
            <person name="Trouern-Trend A."/>
            <person name="McMahon S.M."/>
            <person name="Schaberg P.G."/>
            <person name="Yang J."/>
            <person name="Wegrzyn J.L."/>
            <person name="Swenson N.G."/>
        </authorList>
    </citation>
    <scope>NUCLEOTIDE SEQUENCE</scope>
    <source>
        <strain evidence="1">91603</strain>
    </source>
</reference>
<reference evidence="1" key="2">
    <citation type="submission" date="2023-02" db="EMBL/GenBank/DDBJ databases">
        <authorList>
            <person name="Swenson N.G."/>
            <person name="Wegrzyn J.L."/>
            <person name="Mcevoy S.L."/>
        </authorList>
    </citation>
    <scope>NUCLEOTIDE SEQUENCE</scope>
    <source>
        <strain evidence="1">91603</strain>
        <tissue evidence="1">Leaf</tissue>
    </source>
</reference>
<sequence>MQMRNQLKDSIKTPKEERYSGKITRHDHFDDLTDIDNALNKICFRGYPELGNSGWEAEGNRALPRIQMGVEYATEGEKLNSIFLESMFARVKLVPTATERAERYFEGISQGGSLYDADLGDIPVPVSDPNDIQLLEPVTLRVRLSNPVIRRVLTRTVVIFVSRGLGGSIHVA</sequence>
<accession>A0AAD5J3F3</accession>
<comment type="caution">
    <text evidence="1">The sequence shown here is derived from an EMBL/GenBank/DDBJ whole genome shotgun (WGS) entry which is preliminary data.</text>
</comment>
<evidence type="ECO:0000313" key="1">
    <source>
        <dbReference type="EMBL" id="KAI9185414.1"/>
    </source>
</evidence>